<evidence type="ECO:0000256" key="5">
    <source>
        <dbReference type="ARBA" id="ARBA00022840"/>
    </source>
</evidence>
<keyword evidence="3 8" id="KW-0812">Transmembrane</keyword>
<dbReference type="InterPro" id="IPR044746">
    <property type="entry name" value="ABCC_6TM_D1"/>
</dbReference>
<comment type="subcellular location">
    <subcellularLocation>
        <location evidence="1">Membrane</location>
        <topology evidence="1">Multi-pass membrane protein</topology>
    </subcellularLocation>
</comment>
<evidence type="ECO:0000256" key="1">
    <source>
        <dbReference type="ARBA" id="ARBA00004141"/>
    </source>
</evidence>
<comment type="caution">
    <text evidence="11">The sequence shown here is derived from an EMBL/GenBank/DDBJ whole genome shotgun (WGS) entry which is preliminary data.</text>
</comment>
<proteinExistence type="predicted"/>
<feature type="transmembrane region" description="Helical" evidence="8">
    <location>
        <begin position="219"/>
        <end position="239"/>
    </location>
</feature>
<evidence type="ECO:0000256" key="3">
    <source>
        <dbReference type="ARBA" id="ARBA00022692"/>
    </source>
</evidence>
<accession>A0AAV8VRP8</accession>
<dbReference type="GO" id="GO:0140359">
    <property type="term" value="F:ABC-type transporter activity"/>
    <property type="evidence" value="ECO:0007669"/>
    <property type="project" value="InterPro"/>
</dbReference>
<evidence type="ECO:0000256" key="8">
    <source>
        <dbReference type="SAM" id="Phobius"/>
    </source>
</evidence>
<sequence length="289" mass="33153">MLLCFIFFFSWTLPSFILGYKNGLQLKNIYNATEPDLSGPLGDNLQRNWEKEIKRANKTKQNPSLKRAIFKTFYKPYSMFGVILFFQCIVLKMLQPIVLAEYIHYYDISTQEAKPEKGWLLGSLVVAMAFANVAIIHYVSLGCQRIGMRVRIACSSLVYRKLLKLSQASLGQTAAGQLVNLLSNDVQRFDMASNFLHYAWLMPIQAVIAFYIMYRSVGIAAVAGMMAICLEAIPLQGYMSKLQGKWRYQIALRTDHRVKLMSEITTGIQVIKMYAWEKPFEKIIEIARR</sequence>
<evidence type="ECO:0000313" key="11">
    <source>
        <dbReference type="EMBL" id="KAJ8916750.1"/>
    </source>
</evidence>
<dbReference type="InterPro" id="IPR011527">
    <property type="entry name" value="ABC1_TM_dom"/>
</dbReference>
<dbReference type="InterPro" id="IPR036640">
    <property type="entry name" value="ABC1_TM_sf"/>
</dbReference>
<keyword evidence="2" id="KW-0813">Transport</keyword>
<evidence type="ECO:0000256" key="4">
    <source>
        <dbReference type="ARBA" id="ARBA00022741"/>
    </source>
</evidence>
<evidence type="ECO:0000256" key="6">
    <source>
        <dbReference type="ARBA" id="ARBA00022989"/>
    </source>
</evidence>
<name>A0AAV8VRP8_9CUCU</name>
<feature type="signal peptide" evidence="9">
    <location>
        <begin position="1"/>
        <end position="19"/>
    </location>
</feature>
<feature type="domain" description="ABC transmembrane type-1" evidence="10">
    <location>
        <begin position="80"/>
        <end position="289"/>
    </location>
</feature>
<feature type="transmembrane region" description="Helical" evidence="8">
    <location>
        <begin position="195"/>
        <end position="213"/>
    </location>
</feature>
<dbReference type="AlphaFoldDB" id="A0AAV8VRP8"/>
<feature type="chain" id="PRO_5043933741" description="ABC transmembrane type-1 domain-containing protein" evidence="9">
    <location>
        <begin position="20"/>
        <end position="289"/>
    </location>
</feature>
<keyword evidence="7 8" id="KW-0472">Membrane</keyword>
<dbReference type="PANTHER" id="PTHR24223">
    <property type="entry name" value="ATP-BINDING CASSETTE SUB-FAMILY C"/>
    <property type="match status" value="1"/>
</dbReference>
<dbReference type="GO" id="GO:0005524">
    <property type="term" value="F:ATP binding"/>
    <property type="evidence" value="ECO:0007669"/>
    <property type="project" value="UniProtKB-KW"/>
</dbReference>
<keyword evidence="5" id="KW-0067">ATP-binding</keyword>
<evidence type="ECO:0000256" key="2">
    <source>
        <dbReference type="ARBA" id="ARBA00022448"/>
    </source>
</evidence>
<keyword evidence="9" id="KW-0732">Signal</keyword>
<reference evidence="11 12" key="1">
    <citation type="journal article" date="2023" name="Insect Mol. Biol.">
        <title>Genome sequencing provides insights into the evolution of gene families encoding plant cell wall-degrading enzymes in longhorned beetles.</title>
        <authorList>
            <person name="Shin N.R."/>
            <person name="Okamura Y."/>
            <person name="Kirsch R."/>
            <person name="Pauchet Y."/>
        </authorList>
    </citation>
    <scope>NUCLEOTIDE SEQUENCE [LARGE SCALE GENOMIC DNA]</scope>
    <source>
        <strain evidence="11">EAD_L_NR</strain>
    </source>
</reference>
<dbReference type="GO" id="GO:0016020">
    <property type="term" value="C:membrane"/>
    <property type="evidence" value="ECO:0007669"/>
    <property type="project" value="UniProtKB-SubCell"/>
</dbReference>
<dbReference type="InterPro" id="IPR050173">
    <property type="entry name" value="ABC_transporter_C-like"/>
</dbReference>
<evidence type="ECO:0000259" key="10">
    <source>
        <dbReference type="PROSITE" id="PS50929"/>
    </source>
</evidence>
<gene>
    <name evidence="11" type="ORF">NQ315_013955</name>
</gene>
<dbReference type="PROSITE" id="PS50929">
    <property type="entry name" value="ABC_TM1F"/>
    <property type="match status" value="1"/>
</dbReference>
<dbReference type="PANTHER" id="PTHR24223:SF415">
    <property type="entry name" value="FI20190P1"/>
    <property type="match status" value="1"/>
</dbReference>
<feature type="transmembrane region" description="Helical" evidence="8">
    <location>
        <begin position="119"/>
        <end position="141"/>
    </location>
</feature>
<keyword evidence="12" id="KW-1185">Reference proteome</keyword>
<dbReference type="CDD" id="cd18579">
    <property type="entry name" value="ABC_6TM_ABCC_D1"/>
    <property type="match status" value="1"/>
</dbReference>
<keyword evidence="6 8" id="KW-1133">Transmembrane helix</keyword>
<organism evidence="11 12">
    <name type="scientific">Exocentrus adspersus</name>
    <dbReference type="NCBI Taxonomy" id="1586481"/>
    <lineage>
        <taxon>Eukaryota</taxon>
        <taxon>Metazoa</taxon>
        <taxon>Ecdysozoa</taxon>
        <taxon>Arthropoda</taxon>
        <taxon>Hexapoda</taxon>
        <taxon>Insecta</taxon>
        <taxon>Pterygota</taxon>
        <taxon>Neoptera</taxon>
        <taxon>Endopterygota</taxon>
        <taxon>Coleoptera</taxon>
        <taxon>Polyphaga</taxon>
        <taxon>Cucujiformia</taxon>
        <taxon>Chrysomeloidea</taxon>
        <taxon>Cerambycidae</taxon>
        <taxon>Lamiinae</taxon>
        <taxon>Acanthocinini</taxon>
        <taxon>Exocentrus</taxon>
    </lineage>
</organism>
<evidence type="ECO:0000256" key="9">
    <source>
        <dbReference type="SAM" id="SignalP"/>
    </source>
</evidence>
<dbReference type="SUPFAM" id="SSF90123">
    <property type="entry name" value="ABC transporter transmembrane region"/>
    <property type="match status" value="1"/>
</dbReference>
<evidence type="ECO:0000256" key="7">
    <source>
        <dbReference type="ARBA" id="ARBA00023136"/>
    </source>
</evidence>
<dbReference type="Pfam" id="PF00664">
    <property type="entry name" value="ABC_membrane"/>
    <property type="match status" value="1"/>
</dbReference>
<dbReference type="EMBL" id="JANEYG010000040">
    <property type="protein sequence ID" value="KAJ8916750.1"/>
    <property type="molecule type" value="Genomic_DNA"/>
</dbReference>
<dbReference type="Gene3D" id="1.20.1560.10">
    <property type="entry name" value="ABC transporter type 1, transmembrane domain"/>
    <property type="match status" value="1"/>
</dbReference>
<evidence type="ECO:0000313" key="12">
    <source>
        <dbReference type="Proteomes" id="UP001159042"/>
    </source>
</evidence>
<dbReference type="Proteomes" id="UP001159042">
    <property type="component" value="Unassembled WGS sequence"/>
</dbReference>
<keyword evidence="4" id="KW-0547">Nucleotide-binding</keyword>
<protein>
    <recommendedName>
        <fullName evidence="10">ABC transmembrane type-1 domain-containing protein</fullName>
    </recommendedName>
</protein>